<evidence type="ECO:0000259" key="6">
    <source>
        <dbReference type="PROSITE" id="PS51706"/>
    </source>
</evidence>
<feature type="domain" description="EngB-type G" evidence="6">
    <location>
        <begin position="149"/>
        <end position="396"/>
    </location>
</feature>
<organism evidence="7 8">
    <name type="scientific">Ophiocordyceps australis</name>
    <dbReference type="NCBI Taxonomy" id="1399860"/>
    <lineage>
        <taxon>Eukaryota</taxon>
        <taxon>Fungi</taxon>
        <taxon>Dikarya</taxon>
        <taxon>Ascomycota</taxon>
        <taxon>Pezizomycotina</taxon>
        <taxon>Sordariomycetes</taxon>
        <taxon>Hypocreomycetidae</taxon>
        <taxon>Hypocreales</taxon>
        <taxon>Ophiocordycipitaceae</taxon>
        <taxon>Ophiocordyceps</taxon>
    </lineage>
</organism>
<dbReference type="PROSITE" id="PS51706">
    <property type="entry name" value="G_ENGB"/>
    <property type="match status" value="1"/>
</dbReference>
<dbReference type="InterPro" id="IPR052279">
    <property type="entry name" value="EngB_GTPase"/>
</dbReference>
<evidence type="ECO:0000256" key="5">
    <source>
        <dbReference type="SAM" id="MobiDB-lite"/>
    </source>
</evidence>
<feature type="region of interest" description="Disordered" evidence="5">
    <location>
        <begin position="208"/>
        <end position="233"/>
    </location>
</feature>
<dbReference type="Pfam" id="PF01926">
    <property type="entry name" value="MMR_HSR1"/>
    <property type="match status" value="1"/>
</dbReference>
<dbReference type="PANTHER" id="PTHR46498:SF1">
    <property type="entry name" value="GTP-BINDING PROTEIN 8"/>
    <property type="match status" value="1"/>
</dbReference>
<name>A0A2C5XWK0_9HYPO</name>
<comment type="caution">
    <text evidence="7">The sequence shown here is derived from an EMBL/GenBank/DDBJ whole genome shotgun (WGS) entry which is preliminary data.</text>
</comment>
<feature type="compositionally biased region" description="Basic residues" evidence="5">
    <location>
        <begin position="217"/>
        <end position="231"/>
    </location>
</feature>
<dbReference type="Proteomes" id="UP000224854">
    <property type="component" value="Unassembled WGS sequence"/>
</dbReference>
<evidence type="ECO:0000256" key="4">
    <source>
        <dbReference type="ARBA" id="ARBA00023134"/>
    </source>
</evidence>
<accession>A0A2C5XWK0</accession>
<dbReference type="Gene3D" id="3.40.50.300">
    <property type="entry name" value="P-loop containing nucleotide triphosphate hydrolases"/>
    <property type="match status" value="1"/>
</dbReference>
<keyword evidence="2" id="KW-0547">Nucleotide-binding</keyword>
<sequence>MRKPRPDLHQTMHKAKYLEYNFAQIMQQPQIEDDLINITFRERLKRKEFGATIRGAAFAEAARPLLVSETDDSPETHRQLYRSVADVGSRQLDLATVQGVSFSRNDYLAVHLDSSEQDYDTSRTLLSFFKKTQFLYSAPYFRNLRVNDEVPEFVVLGASNCGKSSFINALLGNRQVAYSSKKPGATECLNSYAIGVVTKDIAPPLPGEPTAGVVSIHPKRKRRRRRKKKKKPEIVRNDLMMASASPSCRGLVLVDTPGYGFRSRFAFGDAVMQYLGRRRLLRGAILLLSITKSNPVSEQDEWILRALALNATPTLVVVTKIDKKGIEWPDRCAVFGQRLLNDLDQINKQSALGKWRTSTDQDNHSIWFTASRLKALVSKNCGIAHIRKLLVEMAGLHVHNDSVCNKQETIEYNGPVVSHQELQEAATAAAAPPIPQTSPGRQPKDRSRRKPLPRQDYLRIMQKAGPWPTIGPDDPAPITPTATGYAPPPEPAGPEPSPEMALKKEQEDVKAARRVYAWAKKPRRLRR</sequence>
<dbReference type="GO" id="GO:0005739">
    <property type="term" value="C:mitochondrion"/>
    <property type="evidence" value="ECO:0007669"/>
    <property type="project" value="TreeGrafter"/>
</dbReference>
<reference evidence="7 8" key="1">
    <citation type="submission" date="2017-06" db="EMBL/GenBank/DDBJ databases">
        <title>Ant-infecting Ophiocordyceps genomes reveal a high diversity of potential behavioral manipulation genes and a possible major role for enterotoxins.</title>
        <authorList>
            <person name="De Bekker C."/>
            <person name="Evans H.C."/>
            <person name="Brachmann A."/>
            <person name="Hughes D.P."/>
        </authorList>
    </citation>
    <scope>NUCLEOTIDE SEQUENCE [LARGE SCALE GENOMIC DNA]</scope>
    <source>
        <strain evidence="7 8">1348a</strain>
    </source>
</reference>
<dbReference type="InterPro" id="IPR030393">
    <property type="entry name" value="G_ENGB_dom"/>
</dbReference>
<dbReference type="OrthoDB" id="391988at2759"/>
<dbReference type="InterPro" id="IPR027417">
    <property type="entry name" value="P-loop_NTPase"/>
</dbReference>
<dbReference type="AlphaFoldDB" id="A0A2C5XWK0"/>
<keyword evidence="1" id="KW-0479">Metal-binding</keyword>
<keyword evidence="4" id="KW-0342">GTP-binding</keyword>
<dbReference type="GO" id="GO:0046872">
    <property type="term" value="F:metal ion binding"/>
    <property type="evidence" value="ECO:0007669"/>
    <property type="project" value="UniProtKB-KW"/>
</dbReference>
<dbReference type="GO" id="GO:0005525">
    <property type="term" value="F:GTP binding"/>
    <property type="evidence" value="ECO:0007669"/>
    <property type="project" value="UniProtKB-KW"/>
</dbReference>
<keyword evidence="8" id="KW-1185">Reference proteome</keyword>
<evidence type="ECO:0000313" key="7">
    <source>
        <dbReference type="EMBL" id="PHH80059.1"/>
    </source>
</evidence>
<feature type="region of interest" description="Disordered" evidence="5">
    <location>
        <begin position="423"/>
        <end position="508"/>
    </location>
</feature>
<dbReference type="PANTHER" id="PTHR46498">
    <property type="entry name" value="GTP-BINDING PROTEIN 8"/>
    <property type="match status" value="1"/>
</dbReference>
<dbReference type="InterPro" id="IPR006073">
    <property type="entry name" value="GTP-bd"/>
</dbReference>
<dbReference type="SUPFAM" id="SSF52540">
    <property type="entry name" value="P-loop containing nucleoside triphosphate hydrolases"/>
    <property type="match status" value="1"/>
</dbReference>
<evidence type="ECO:0000256" key="3">
    <source>
        <dbReference type="ARBA" id="ARBA00022842"/>
    </source>
</evidence>
<proteinExistence type="predicted"/>
<dbReference type="EMBL" id="NJEU01000166">
    <property type="protein sequence ID" value="PHH80059.1"/>
    <property type="molecule type" value="Genomic_DNA"/>
</dbReference>
<protein>
    <recommendedName>
        <fullName evidence="6">EngB-type G domain-containing protein</fullName>
    </recommendedName>
</protein>
<evidence type="ECO:0000313" key="8">
    <source>
        <dbReference type="Proteomes" id="UP000224854"/>
    </source>
</evidence>
<evidence type="ECO:0000256" key="2">
    <source>
        <dbReference type="ARBA" id="ARBA00022741"/>
    </source>
</evidence>
<gene>
    <name evidence="7" type="ORF">CDD82_1991</name>
</gene>
<feature type="compositionally biased region" description="Pro residues" evidence="5">
    <location>
        <begin position="486"/>
        <end position="497"/>
    </location>
</feature>
<keyword evidence="3" id="KW-0460">Magnesium</keyword>
<evidence type="ECO:0000256" key="1">
    <source>
        <dbReference type="ARBA" id="ARBA00022723"/>
    </source>
</evidence>